<feature type="domain" description="RsmI HTH" evidence="8">
    <location>
        <begin position="311"/>
        <end position="355"/>
    </location>
</feature>
<organism evidence="9 10">
    <name type="scientific">Rhizobium etli (strain ATCC 51251 / DSM 11541 / JCM 21823 / NBRC 15573 / CFN 42)</name>
    <dbReference type="NCBI Taxonomy" id="347834"/>
    <lineage>
        <taxon>Bacteria</taxon>
        <taxon>Pseudomonadati</taxon>
        <taxon>Pseudomonadota</taxon>
        <taxon>Alphaproteobacteria</taxon>
        <taxon>Hyphomicrobiales</taxon>
        <taxon>Rhizobiaceae</taxon>
        <taxon>Rhizobium/Agrobacterium group</taxon>
        <taxon>Rhizobium</taxon>
    </lineage>
</organism>
<sequence>MADFSIGWQEAWTAEPPHFRFSGAILTEIPALAEARPLAHKGPMRGRAVETKANGMNEQTTAEDATKRSFRLHNMAVPARPLEPALYLVATPIGNLGDITLRALETLAGADVLACEDTRVTRVLLDRYGIQNRPFAYHEHNADEAGPRLIQALEAGRSVALVSDAGTPLVSDPGYRLARQAIAAGYRVIPIPGASAPLAALVGSGLPNDAFLFAGFLPSKDKARRDRLGEFAAAPATLIFFESPHRIGATLLAAADVLGPARPACVCRELTKTYEEFRRGTLAELAAHYQQVENVRGEIVLVVGPPQPAETSEADIEAVLADLSMSMPTAKAATEAARLTGLPRKALYQRLLEMKSGNGQ</sequence>
<dbReference type="KEGG" id="ret:RHE_CH00319"/>
<evidence type="ECO:0000256" key="6">
    <source>
        <dbReference type="HAMAP-Rule" id="MF_01877"/>
    </source>
</evidence>
<dbReference type="PROSITE" id="PS01296">
    <property type="entry name" value="RSMI"/>
    <property type="match status" value="1"/>
</dbReference>
<dbReference type="InterPro" id="IPR053910">
    <property type="entry name" value="RsmI_HTH"/>
</dbReference>
<keyword evidence="1 6" id="KW-0963">Cytoplasm</keyword>
<feature type="domain" description="Tetrapyrrole methylase" evidence="7">
    <location>
        <begin position="86"/>
        <end position="286"/>
    </location>
</feature>
<protein>
    <recommendedName>
        <fullName evidence="6">Ribosomal RNA small subunit methyltransferase I</fullName>
        <ecNumber evidence="6">2.1.1.198</ecNumber>
    </recommendedName>
    <alternativeName>
        <fullName evidence="6">16S rRNA 2'-O-ribose C1402 methyltransferase</fullName>
    </alternativeName>
    <alternativeName>
        <fullName evidence="6">rRNA (cytidine-2'-O-)-methyltransferase RsmI</fullName>
    </alternativeName>
</protein>
<evidence type="ECO:0000256" key="3">
    <source>
        <dbReference type="ARBA" id="ARBA00022603"/>
    </source>
</evidence>
<evidence type="ECO:0000313" key="10">
    <source>
        <dbReference type="Proteomes" id="UP000001936"/>
    </source>
</evidence>
<accession>Q2KDE5</accession>
<dbReference type="Pfam" id="PF00590">
    <property type="entry name" value="TP_methylase"/>
    <property type="match status" value="1"/>
</dbReference>
<dbReference type="PANTHER" id="PTHR46111">
    <property type="entry name" value="RIBOSOMAL RNA SMALL SUBUNIT METHYLTRANSFERASE I"/>
    <property type="match status" value="1"/>
</dbReference>
<dbReference type="Gene3D" id="3.30.950.10">
    <property type="entry name" value="Methyltransferase, Cobalt-precorrin-4 Transmethylase, Domain 2"/>
    <property type="match status" value="1"/>
</dbReference>
<comment type="subcellular location">
    <subcellularLocation>
        <location evidence="6">Cytoplasm</location>
    </subcellularLocation>
</comment>
<evidence type="ECO:0000256" key="5">
    <source>
        <dbReference type="ARBA" id="ARBA00022691"/>
    </source>
</evidence>
<evidence type="ECO:0000256" key="2">
    <source>
        <dbReference type="ARBA" id="ARBA00022552"/>
    </source>
</evidence>
<dbReference type="PANTHER" id="PTHR46111:SF1">
    <property type="entry name" value="RIBOSOMAL RNA SMALL SUBUNIT METHYLTRANSFERASE I"/>
    <property type="match status" value="1"/>
</dbReference>
<dbReference type="HOGENOM" id="CLU_044779_2_1_5"/>
<dbReference type="Proteomes" id="UP000001936">
    <property type="component" value="Chromosome"/>
</dbReference>
<proteinExistence type="inferred from homology"/>
<name>Q2KDE5_RHIEC</name>
<dbReference type="FunFam" id="3.30.950.10:FF:000002">
    <property type="entry name" value="Ribosomal RNA small subunit methyltransferase I"/>
    <property type="match status" value="1"/>
</dbReference>
<comment type="similarity">
    <text evidence="6">Belongs to the methyltransferase superfamily. RsmI family.</text>
</comment>
<keyword evidence="5 6" id="KW-0949">S-adenosyl-L-methionine</keyword>
<dbReference type="InterPro" id="IPR035996">
    <property type="entry name" value="4pyrrol_Methylase_sf"/>
</dbReference>
<reference evidence="9 10" key="1">
    <citation type="journal article" date="2006" name="Proc. Natl. Acad. Sci. U.S.A.">
        <title>The partitioned Rhizobium etli genome: genetic and metabolic redundancy in seven interacting replicons.</title>
        <authorList>
            <person name="Gonzalez V."/>
            <person name="Santamaria R.I."/>
            <person name="Bustos P."/>
            <person name="Hernandez-Gonzalez I."/>
            <person name="Medrano-Soto A."/>
            <person name="Moreno-Hagelsieb G."/>
            <person name="Janga S.C."/>
            <person name="Ramirez M.A."/>
            <person name="Jimenez-Jacinto V."/>
            <person name="Collado-Vides J."/>
            <person name="Davila G."/>
        </authorList>
    </citation>
    <scope>NUCLEOTIDE SEQUENCE [LARGE SCALE GENOMIC DNA]</scope>
    <source>
        <strain evidence="10">ATCC 51251 / DSM 11541 / JCM 21823 / NBRC 15573 / CFN 42</strain>
    </source>
</reference>
<evidence type="ECO:0000256" key="4">
    <source>
        <dbReference type="ARBA" id="ARBA00022679"/>
    </source>
</evidence>
<dbReference type="Gene3D" id="3.40.1010.10">
    <property type="entry name" value="Cobalt-precorrin-4 Transmethylase, Domain 1"/>
    <property type="match status" value="1"/>
</dbReference>
<dbReference type="SUPFAM" id="SSF53790">
    <property type="entry name" value="Tetrapyrrole methylase"/>
    <property type="match status" value="1"/>
</dbReference>
<dbReference type="NCBIfam" id="TIGR00096">
    <property type="entry name" value="16S rRNA (cytidine(1402)-2'-O)-methyltransferase"/>
    <property type="match status" value="1"/>
</dbReference>
<dbReference type="FunFam" id="3.40.1010.10:FF:000007">
    <property type="entry name" value="Ribosomal RNA small subunit methyltransferase I"/>
    <property type="match status" value="1"/>
</dbReference>
<keyword evidence="10" id="KW-1185">Reference proteome</keyword>
<dbReference type="HAMAP" id="MF_01877">
    <property type="entry name" value="16SrRNA_methyltr_I"/>
    <property type="match status" value="1"/>
</dbReference>
<evidence type="ECO:0000259" key="8">
    <source>
        <dbReference type="Pfam" id="PF23016"/>
    </source>
</evidence>
<evidence type="ECO:0000256" key="1">
    <source>
        <dbReference type="ARBA" id="ARBA00022490"/>
    </source>
</evidence>
<dbReference type="InterPro" id="IPR018063">
    <property type="entry name" value="SAM_MeTrfase_RsmI_CS"/>
</dbReference>
<dbReference type="InterPro" id="IPR000878">
    <property type="entry name" value="4pyrrol_Mease"/>
</dbReference>
<comment type="function">
    <text evidence="6">Catalyzes the 2'-O-methylation of the ribose of cytidine 1402 (C1402) in 16S rRNA.</text>
</comment>
<dbReference type="InterPro" id="IPR014776">
    <property type="entry name" value="4pyrrole_Mease_sub2"/>
</dbReference>
<dbReference type="EMBL" id="CP000133">
    <property type="protein sequence ID" value="ABC89141.1"/>
    <property type="molecule type" value="Genomic_DNA"/>
</dbReference>
<keyword evidence="4 6" id="KW-0808">Transferase</keyword>
<dbReference type="EC" id="2.1.1.198" evidence="6"/>
<dbReference type="GO" id="GO:0070677">
    <property type="term" value="F:rRNA (cytosine-2'-O-)-methyltransferase activity"/>
    <property type="evidence" value="ECO:0007669"/>
    <property type="project" value="UniProtKB-UniRule"/>
</dbReference>
<dbReference type="eggNOG" id="COG0313">
    <property type="taxonomic scope" value="Bacteria"/>
</dbReference>
<gene>
    <name evidence="6" type="primary">rsmI</name>
    <name evidence="9" type="ordered locus">RHE_CH00319</name>
</gene>
<dbReference type="InterPro" id="IPR008189">
    <property type="entry name" value="rRNA_ssu_MeTfrase_I"/>
</dbReference>
<evidence type="ECO:0000313" key="9">
    <source>
        <dbReference type="EMBL" id="ABC89141.1"/>
    </source>
</evidence>
<dbReference type="AlphaFoldDB" id="Q2KDE5"/>
<dbReference type="InterPro" id="IPR014777">
    <property type="entry name" value="4pyrrole_Mease_sub1"/>
</dbReference>
<dbReference type="GO" id="GO:0005737">
    <property type="term" value="C:cytoplasm"/>
    <property type="evidence" value="ECO:0007669"/>
    <property type="project" value="UniProtKB-SubCell"/>
</dbReference>
<keyword evidence="3 6" id="KW-0489">Methyltransferase</keyword>
<dbReference type="Pfam" id="PF23016">
    <property type="entry name" value="RsmI_C"/>
    <property type="match status" value="1"/>
</dbReference>
<keyword evidence="2 6" id="KW-0698">rRNA processing</keyword>
<dbReference type="CDD" id="cd11648">
    <property type="entry name" value="RsmI"/>
    <property type="match status" value="1"/>
</dbReference>
<comment type="catalytic activity">
    <reaction evidence="6">
        <text>cytidine(1402) in 16S rRNA + S-adenosyl-L-methionine = 2'-O-methylcytidine(1402) in 16S rRNA + S-adenosyl-L-homocysteine + H(+)</text>
        <dbReference type="Rhea" id="RHEA:42924"/>
        <dbReference type="Rhea" id="RHEA-COMP:10285"/>
        <dbReference type="Rhea" id="RHEA-COMP:10286"/>
        <dbReference type="ChEBI" id="CHEBI:15378"/>
        <dbReference type="ChEBI" id="CHEBI:57856"/>
        <dbReference type="ChEBI" id="CHEBI:59789"/>
        <dbReference type="ChEBI" id="CHEBI:74495"/>
        <dbReference type="ChEBI" id="CHEBI:82748"/>
        <dbReference type="EC" id="2.1.1.198"/>
    </reaction>
</comment>
<evidence type="ECO:0000259" key="7">
    <source>
        <dbReference type="Pfam" id="PF00590"/>
    </source>
</evidence>